<reference evidence="2" key="1">
    <citation type="journal article" date="2019" name="Int. J. Syst. Evol. Microbiol.">
        <title>The Global Catalogue of Microorganisms (GCM) 10K type strain sequencing project: providing services to taxonomists for standard genome sequencing and annotation.</title>
        <authorList>
            <consortium name="The Broad Institute Genomics Platform"/>
            <consortium name="The Broad Institute Genome Sequencing Center for Infectious Disease"/>
            <person name="Wu L."/>
            <person name="Ma J."/>
        </authorList>
    </citation>
    <scope>NUCLEOTIDE SEQUENCE [LARGE SCALE GENOMIC DNA]</scope>
    <source>
        <strain evidence="2">NBRC 106348</strain>
    </source>
</reference>
<comment type="caution">
    <text evidence="1">The sequence shown here is derived from an EMBL/GenBank/DDBJ whole genome shotgun (WGS) entry which is preliminary data.</text>
</comment>
<gene>
    <name evidence="1" type="ORF">GCM10025864_23370</name>
</gene>
<evidence type="ECO:0000313" key="2">
    <source>
        <dbReference type="Proteomes" id="UP001157091"/>
    </source>
</evidence>
<dbReference type="EMBL" id="BSUK01000001">
    <property type="protein sequence ID" value="GMA24578.1"/>
    <property type="molecule type" value="Genomic_DNA"/>
</dbReference>
<protein>
    <submittedName>
        <fullName evidence="1">Uncharacterized protein</fullName>
    </submittedName>
</protein>
<sequence length="187" mass="19977">MLHDPPGPPHLSVVRSGPDARSRPRLAPCAAGCAHPAHHRPGCADPCCDGCLPRPAAHGVLCAGCHARLAHALRDLPAVVRDRAGRTDPSRALDVYDAVAVWVRDALELYPAPTARPARLDAPLPAPARGPVTWRHRPLGVDDLELAGALSDAVRDLCGWLDRHLPWVEAQPWSARLAAELADLVDP</sequence>
<accession>A0ABQ6I3M3</accession>
<evidence type="ECO:0000313" key="1">
    <source>
        <dbReference type="EMBL" id="GMA24578.1"/>
    </source>
</evidence>
<dbReference type="Proteomes" id="UP001157091">
    <property type="component" value="Unassembled WGS sequence"/>
</dbReference>
<proteinExistence type="predicted"/>
<organism evidence="1 2">
    <name type="scientific">Luteimicrobium album</name>
    <dbReference type="NCBI Taxonomy" id="1054550"/>
    <lineage>
        <taxon>Bacteria</taxon>
        <taxon>Bacillati</taxon>
        <taxon>Actinomycetota</taxon>
        <taxon>Actinomycetes</taxon>
        <taxon>Micrococcales</taxon>
        <taxon>Luteimicrobium</taxon>
    </lineage>
</organism>
<name>A0ABQ6I3M3_9MICO</name>
<dbReference type="RefSeq" id="WP_284293338.1">
    <property type="nucleotide sequence ID" value="NZ_BSUK01000001.1"/>
</dbReference>
<keyword evidence="2" id="KW-1185">Reference proteome</keyword>